<keyword evidence="1" id="KW-0418">Kinase</keyword>
<evidence type="ECO:0000313" key="2">
    <source>
        <dbReference type="Proteomes" id="UP001632038"/>
    </source>
</evidence>
<gene>
    <name evidence="1" type="primary">SERK5_9</name>
    <name evidence="1" type="ORF">CASFOL_036929</name>
</gene>
<keyword evidence="2" id="KW-1185">Reference proteome</keyword>
<organism evidence="1 2">
    <name type="scientific">Castilleja foliolosa</name>
    <dbReference type="NCBI Taxonomy" id="1961234"/>
    <lineage>
        <taxon>Eukaryota</taxon>
        <taxon>Viridiplantae</taxon>
        <taxon>Streptophyta</taxon>
        <taxon>Embryophyta</taxon>
        <taxon>Tracheophyta</taxon>
        <taxon>Spermatophyta</taxon>
        <taxon>Magnoliopsida</taxon>
        <taxon>eudicotyledons</taxon>
        <taxon>Gunneridae</taxon>
        <taxon>Pentapetalae</taxon>
        <taxon>asterids</taxon>
        <taxon>lamiids</taxon>
        <taxon>Lamiales</taxon>
        <taxon>Orobanchaceae</taxon>
        <taxon>Pedicularideae</taxon>
        <taxon>Castillejinae</taxon>
        <taxon>Castilleja</taxon>
    </lineage>
</organism>
<sequence length="33" mass="3589">MDRRSMATILYSGLLCLILVFARLSMVSANGEG</sequence>
<dbReference type="GO" id="GO:0016301">
    <property type="term" value="F:kinase activity"/>
    <property type="evidence" value="ECO:0007669"/>
    <property type="project" value="UniProtKB-KW"/>
</dbReference>
<dbReference type="EMBL" id="JAVIJP010000069">
    <property type="protein sequence ID" value="KAL3619359.1"/>
    <property type="molecule type" value="Genomic_DNA"/>
</dbReference>
<dbReference type="AlphaFoldDB" id="A0ABD3BQG8"/>
<accession>A0ABD3BQG8</accession>
<evidence type="ECO:0000313" key="1">
    <source>
        <dbReference type="EMBL" id="KAL3619359.1"/>
    </source>
</evidence>
<dbReference type="EC" id="2.7.1.-" evidence="1"/>
<proteinExistence type="predicted"/>
<keyword evidence="1" id="KW-0808">Transferase</keyword>
<comment type="caution">
    <text evidence="1">The sequence shown here is derived from an EMBL/GenBank/DDBJ whole genome shotgun (WGS) entry which is preliminary data.</text>
</comment>
<protein>
    <submittedName>
        <fullName evidence="1">Protein kinase domain</fullName>
        <ecNumber evidence="1">2.7.1.-</ecNumber>
    </submittedName>
</protein>
<name>A0ABD3BQG8_9LAMI</name>
<dbReference type="Proteomes" id="UP001632038">
    <property type="component" value="Unassembled WGS sequence"/>
</dbReference>
<reference evidence="2" key="1">
    <citation type="journal article" date="2024" name="IScience">
        <title>Strigolactones Initiate the Formation of Haustorium-like Structures in Castilleja.</title>
        <authorList>
            <person name="Buerger M."/>
            <person name="Peterson D."/>
            <person name="Chory J."/>
        </authorList>
    </citation>
    <scope>NUCLEOTIDE SEQUENCE [LARGE SCALE GENOMIC DNA]</scope>
</reference>